<feature type="region of interest" description="Disordered" evidence="5">
    <location>
        <begin position="1"/>
        <end position="34"/>
    </location>
</feature>
<comment type="subcellular location">
    <subcellularLocation>
        <location evidence="1">Nucleus</location>
        <location evidence="1">Nucleolus</location>
    </subcellularLocation>
</comment>
<dbReference type="PANTHER" id="PTHR13243:SF1">
    <property type="entry name" value="NUCLEOLAR PROTEIN 16"/>
    <property type="match status" value="1"/>
</dbReference>
<comment type="similarity">
    <text evidence="2">Belongs to the NOP16 family.</text>
</comment>
<dbReference type="InterPro" id="IPR019002">
    <property type="entry name" value="Ribosome_biogenesis_Nop16"/>
</dbReference>
<evidence type="ECO:0000256" key="3">
    <source>
        <dbReference type="ARBA" id="ARBA00015522"/>
    </source>
</evidence>
<evidence type="ECO:0000313" key="6">
    <source>
        <dbReference type="EMBL" id="KAI5065581.1"/>
    </source>
</evidence>
<evidence type="ECO:0000313" key="7">
    <source>
        <dbReference type="Proteomes" id="UP000886520"/>
    </source>
</evidence>
<keyword evidence="4" id="KW-0539">Nucleus</keyword>
<evidence type="ECO:0000256" key="4">
    <source>
        <dbReference type="ARBA" id="ARBA00023242"/>
    </source>
</evidence>
<comment type="caution">
    <text evidence="6">The sequence shown here is derived from an EMBL/GenBank/DDBJ whole genome shotgun (WGS) entry which is preliminary data.</text>
</comment>
<dbReference type="EMBL" id="JABFUD020000019">
    <property type="protein sequence ID" value="KAI5065581.1"/>
    <property type="molecule type" value="Genomic_DNA"/>
</dbReference>
<gene>
    <name evidence="6" type="ORF">GOP47_0020276</name>
</gene>
<reference evidence="6" key="1">
    <citation type="submission" date="2021-01" db="EMBL/GenBank/DDBJ databases">
        <title>Adiantum capillus-veneris genome.</title>
        <authorList>
            <person name="Fang Y."/>
            <person name="Liao Q."/>
        </authorList>
    </citation>
    <scope>NUCLEOTIDE SEQUENCE</scope>
    <source>
        <strain evidence="6">H3</strain>
        <tissue evidence="6">Leaf</tissue>
    </source>
</reference>
<evidence type="ECO:0000256" key="1">
    <source>
        <dbReference type="ARBA" id="ARBA00004604"/>
    </source>
</evidence>
<dbReference type="AlphaFoldDB" id="A0A9D4UE82"/>
<evidence type="ECO:0000256" key="5">
    <source>
        <dbReference type="SAM" id="MobiDB-lite"/>
    </source>
</evidence>
<name>A0A9D4UE82_ADICA</name>
<dbReference type="OrthoDB" id="285729at2759"/>
<feature type="compositionally biased region" description="Basic residues" evidence="5">
    <location>
        <begin position="1"/>
        <end position="13"/>
    </location>
</feature>
<dbReference type="GO" id="GO:0042273">
    <property type="term" value="P:ribosomal large subunit biogenesis"/>
    <property type="evidence" value="ECO:0007669"/>
    <property type="project" value="TreeGrafter"/>
</dbReference>
<organism evidence="6 7">
    <name type="scientific">Adiantum capillus-veneris</name>
    <name type="common">Maidenhair fern</name>
    <dbReference type="NCBI Taxonomy" id="13818"/>
    <lineage>
        <taxon>Eukaryota</taxon>
        <taxon>Viridiplantae</taxon>
        <taxon>Streptophyta</taxon>
        <taxon>Embryophyta</taxon>
        <taxon>Tracheophyta</taxon>
        <taxon>Polypodiopsida</taxon>
        <taxon>Polypodiidae</taxon>
        <taxon>Polypodiales</taxon>
        <taxon>Pteridineae</taxon>
        <taxon>Pteridaceae</taxon>
        <taxon>Vittarioideae</taxon>
        <taxon>Adiantum</taxon>
    </lineage>
</organism>
<protein>
    <recommendedName>
        <fullName evidence="3">Nucleolar protein 16</fullName>
    </recommendedName>
</protein>
<evidence type="ECO:0000256" key="2">
    <source>
        <dbReference type="ARBA" id="ARBA00008479"/>
    </source>
</evidence>
<dbReference type="PANTHER" id="PTHR13243">
    <property type="entry name" value="HSPC111 PROTEIN-RELATED"/>
    <property type="match status" value="1"/>
</dbReference>
<dbReference type="GO" id="GO:0005730">
    <property type="term" value="C:nucleolus"/>
    <property type="evidence" value="ECO:0007669"/>
    <property type="project" value="UniProtKB-SubCell"/>
</dbReference>
<accession>A0A9D4UE82</accession>
<dbReference type="Pfam" id="PF09420">
    <property type="entry name" value="Nop16"/>
    <property type="match status" value="1"/>
</dbReference>
<proteinExistence type="inferred from homology"/>
<sequence>MARSKRTYKKSKPTVKVGLPSRKPFKPRPATPLPANAVLNSAEWDESASLLRNYKSLGIVNNPNFLGARSSSKETVVSQSLQVPNACEDMASDDGSDVENDDLKSVLGKKRRDGEHAPLKRLTKMQRVYVSRLIVKHKDDYKAMARDLKLNKMQHPPAALEKLCKRFVAYEKLPNNESS</sequence>
<keyword evidence="7" id="KW-1185">Reference proteome</keyword>
<dbReference type="Proteomes" id="UP000886520">
    <property type="component" value="Chromosome 19"/>
</dbReference>